<accession>A0A8S1L9X6</accession>
<name>A0A8S1L9X6_PARPR</name>
<feature type="compositionally biased region" description="Polar residues" evidence="1">
    <location>
        <begin position="1393"/>
        <end position="1406"/>
    </location>
</feature>
<keyword evidence="3" id="KW-1185">Reference proteome</keyword>
<reference evidence="2" key="1">
    <citation type="submission" date="2021-01" db="EMBL/GenBank/DDBJ databases">
        <authorList>
            <consortium name="Genoscope - CEA"/>
            <person name="William W."/>
        </authorList>
    </citation>
    <scope>NUCLEOTIDE SEQUENCE</scope>
</reference>
<evidence type="ECO:0000313" key="2">
    <source>
        <dbReference type="EMBL" id="CAD8059784.1"/>
    </source>
</evidence>
<dbReference type="EMBL" id="CAJJDM010000028">
    <property type="protein sequence ID" value="CAD8059784.1"/>
    <property type="molecule type" value="Genomic_DNA"/>
</dbReference>
<dbReference type="OMA" id="YYICENS"/>
<feature type="region of interest" description="Disordered" evidence="1">
    <location>
        <begin position="1393"/>
        <end position="1480"/>
    </location>
</feature>
<dbReference type="Proteomes" id="UP000688137">
    <property type="component" value="Unassembled WGS sequence"/>
</dbReference>
<feature type="compositionally biased region" description="Low complexity" evidence="1">
    <location>
        <begin position="1420"/>
        <end position="1448"/>
    </location>
</feature>
<protein>
    <submittedName>
        <fullName evidence="2">Uncharacterized protein</fullName>
    </submittedName>
</protein>
<proteinExistence type="predicted"/>
<organism evidence="2 3">
    <name type="scientific">Paramecium primaurelia</name>
    <dbReference type="NCBI Taxonomy" id="5886"/>
    <lineage>
        <taxon>Eukaryota</taxon>
        <taxon>Sar</taxon>
        <taxon>Alveolata</taxon>
        <taxon>Ciliophora</taxon>
        <taxon>Intramacronucleata</taxon>
        <taxon>Oligohymenophorea</taxon>
        <taxon>Peniculida</taxon>
        <taxon>Parameciidae</taxon>
        <taxon>Paramecium</taxon>
    </lineage>
</organism>
<feature type="compositionally biased region" description="Polar residues" evidence="1">
    <location>
        <begin position="1450"/>
        <end position="1480"/>
    </location>
</feature>
<gene>
    <name evidence="2" type="ORF">PPRIM_AZ9-3.1.T0290165</name>
</gene>
<evidence type="ECO:0000313" key="3">
    <source>
        <dbReference type="Proteomes" id="UP000688137"/>
    </source>
</evidence>
<comment type="caution">
    <text evidence="2">The sequence shown here is derived from an EMBL/GenBank/DDBJ whole genome shotgun (WGS) entry which is preliminary data.</text>
</comment>
<sequence length="1640" mass="187521">MKINQYACISLTQDYQKKGDIPDCKDQWIILNKAQCIKHKLQEYEPIVGPGKLDSQNTDNQFTNQTPNSSSIFTIINDKLLIAFKQKILQYDRISDLFSIDKYSTCLPQQIHTVTSGNVISMHPNQNNCQLIVRTENAIILYKFSNSNLSLQKTYNYSNVKQLNIQNNVLFLCLPDKLIAINLINQTEQILKVDNKIVAGYLKDSEYYYICENSNVVKSLQKNYELTIPIPIVINALFLINKFICVCGYETKYEPYDDEDEEPATYSSHIFWYDMTCNQPIKDNSHIEVDLIQDTNNKGDFGITQLSDLYIVYGSNLRIATFWTLDRLCQQAKRYENSDEKLELLQHSEIRGLVTYKSNNFIGFGMNQKNFSCIERNPNICILDKKGGLLMYEFFNFKKIVEYQNNQPQPQNSIFQNNQNLFQNTQLISNRSQRQQKSFDDIKFTLIESEKKEMNIIANPPFNLQLMTQNKNAQMVFGQGKINYEFRLYQNENPSANLVIEYQHFQIIGHEREIIILTPIIIEQILSQQQQSKLQIQKITSNPGEIINSLCLFQNKILIQTNTCLYLVNYQDEQWNIQLLLNHNHIKRVQVLDQYLLLTICQVGMQQILYEYKKDSLQQKVTHNSDAACLLQLDGLTQLLLVVDDQLYVLKDFETKQLVQIDIQIKQSKQYFITQLHENHIYISFATIDEYEFNHYILNYDAERNQAKQEQHLNDILSNLNINDHTTQIQNFDWNITQINTPKAKIIIIFPNGIQEGYIFQVCGNDLRTIDNEKGEPIQLSSYTHYVKGISNLKYVLPSEEKLGEKPGLCTAKQDQKEFQYQMQPSLLIYEYDERSSLTIHRQLLIKLDQLNDSTPLLQVVQDAPPKQQQKPSIIDQQKTFEKQQNEAQKQIIKQQPQPPKRITQITYQLQEFCKQSIKQLNGEDEDDLLMKPYFAIFTSQKSLDQLSAHYTQIQNARQIIKSKTKESSSVQDFCLLRKSFDIPKFKFSYDDIQQTLSQLSKVEEQFSWICNFVINTLQMNPIKRNKITFGEFEFPSIHHITPKKQSSISKTKIGRKIVFTEFSDQEPKADFQMAYIEKLCQARKSNVKYLKLSTETNQEINDPQIPLNVMSTTSFGISASRLSKQHPFSNLDEKQNDNKTLQSNFQAQVETRRKMDPIQTQIIEKKSDINSSQQSSDLNSKVLTRTKGGFLGLDSDLESLNPFKSDKQSIGEINMIESQNIDASKQKDNLQETNKSLFGFGQKTLINNAPLGDLKLDDKPNSLFQNTNLLKQTLNENDKTNQDKSLIKPESAIIQQQNKKPQESIFAQPITLQPQNQIAMVNSNQSEKQQKQNESSFINTNFGEGKNIFSSLTPNVESSSTFLGIKTNIQDNKQDEQNKKKEAGNSLLLNQQKESQAHQQIQQKSENQEESQIPKINVQPPAQSSSQTLAQTSAQTSSQTPAQTPAQVPAQTSALGLAQSSAQGPAQVTAQTSAQPQASTKSLFTFGQKSDTQAAPIQQQPSNQAQAPLLQLGSTMFTQGQQDVNFNTYLQSQPTSILQNSGNQTFQGMQNTLGLQQQSSSGIFNINTSSFGSTSSIFDQKSTAPPPQQKISFTNLSSQNMSISTGGIFGQPASVNQGGFIQTTAMNLGFDPNQEKPRK</sequence>
<evidence type="ECO:0000256" key="1">
    <source>
        <dbReference type="SAM" id="MobiDB-lite"/>
    </source>
</evidence>